<reference evidence="2 3" key="1">
    <citation type="submission" date="2012-08" db="EMBL/GenBank/DDBJ databases">
        <title>Whole genome shotgun sequence of Gordonia namibiensis NBRC 108229.</title>
        <authorList>
            <person name="Isaki-Nakamura S."/>
            <person name="Hosoyama A."/>
            <person name="Tsuchikane K."/>
            <person name="Katsumata H."/>
            <person name="Baba S."/>
            <person name="Yamazaki S."/>
            <person name="Fujita N."/>
        </authorList>
    </citation>
    <scope>NUCLEOTIDE SEQUENCE [LARGE SCALE GENOMIC DNA]</scope>
    <source>
        <strain evidence="2 3">NBRC 108229</strain>
    </source>
</reference>
<feature type="coiled-coil region" evidence="1">
    <location>
        <begin position="84"/>
        <end position="111"/>
    </location>
</feature>
<sequence>MVSISVEVGRTPSGQRSYPLGFKVEFLQLWDAAMLERGGRARLLREYGLSRATVRGWLHSRDRGDFEASMVSAALKSKGSRRVDAQERAELARLRAENERLRKKVEQAEAIQEIMGKAIELMDGVTASSTDEEESIPPALMSAEQYQQWLQRKGLS</sequence>
<gene>
    <name evidence="2" type="ORF">GONAM_29_00010</name>
</gene>
<comment type="caution">
    <text evidence="2">The sequence shown here is derived from an EMBL/GenBank/DDBJ whole genome shotgun (WGS) entry which is preliminary data.</text>
</comment>
<name>K6XAY5_9ACTN</name>
<evidence type="ECO:0008006" key="4">
    <source>
        <dbReference type="Google" id="ProtNLM"/>
    </source>
</evidence>
<keyword evidence="1" id="KW-0175">Coiled coil</keyword>
<evidence type="ECO:0000313" key="2">
    <source>
        <dbReference type="EMBL" id="GAC01558.1"/>
    </source>
</evidence>
<organism evidence="2 3">
    <name type="scientific">Gordonia namibiensis NBRC 108229</name>
    <dbReference type="NCBI Taxonomy" id="1208314"/>
    <lineage>
        <taxon>Bacteria</taxon>
        <taxon>Bacillati</taxon>
        <taxon>Actinomycetota</taxon>
        <taxon>Actinomycetes</taxon>
        <taxon>Mycobacteriales</taxon>
        <taxon>Gordoniaceae</taxon>
        <taxon>Gordonia</taxon>
    </lineage>
</organism>
<protein>
    <recommendedName>
        <fullName evidence="4">Transposase</fullName>
    </recommendedName>
</protein>
<dbReference type="AlphaFoldDB" id="K6XAY5"/>
<dbReference type="Proteomes" id="UP000035058">
    <property type="component" value="Unassembled WGS sequence"/>
</dbReference>
<accession>K6XAY5</accession>
<keyword evidence="3" id="KW-1185">Reference proteome</keyword>
<proteinExistence type="predicted"/>
<dbReference type="SUPFAM" id="SSF46689">
    <property type="entry name" value="Homeodomain-like"/>
    <property type="match status" value="1"/>
</dbReference>
<evidence type="ECO:0000256" key="1">
    <source>
        <dbReference type="SAM" id="Coils"/>
    </source>
</evidence>
<dbReference type="EMBL" id="BAHE01000029">
    <property type="protein sequence ID" value="GAC01558.1"/>
    <property type="molecule type" value="Genomic_DNA"/>
</dbReference>
<evidence type="ECO:0000313" key="3">
    <source>
        <dbReference type="Proteomes" id="UP000035058"/>
    </source>
</evidence>
<dbReference type="InterPro" id="IPR009057">
    <property type="entry name" value="Homeodomain-like_sf"/>
</dbReference>